<accession>A0AAD5D6B6</accession>
<gene>
    <name evidence="1" type="ORF">M8C21_001665</name>
</gene>
<sequence>MSLSCKGGRVILTSLYLGTVNIWDYQAQHVPRVEILYCGDGGDGLRLLLLSVEFTYIAAGSGVLQPYGFEYLKANHPVLQSEIMNTMAGCEEGYSNGGGGKTMSVVMEYLRGKGDTCYHEFQHHKNNIVSRNTWSPSHHNLRRRACTSGDIMSMSYIRRIWGAFPVPSVISSSPEGQSSRNSGLDPIGDHVCWELPFMQGWLMGQNQSGPPPTSPLRGGPYRYTVATEPPYNINLGQANESIDVVESIPMKNRIQSQISASLIATVVDELPCTIKLKA</sequence>
<comment type="caution">
    <text evidence="1">The sequence shown here is derived from an EMBL/GenBank/DDBJ whole genome shotgun (WGS) entry which is preliminary data.</text>
</comment>
<keyword evidence="2" id="KW-1185">Reference proteome</keyword>
<dbReference type="Proteomes" id="UP001206925">
    <property type="component" value="Unassembled WGS sequence"/>
</dbReference>
<reference evidence="1" key="1">
    <citation type="submission" date="2022-06" db="EMBL/GenBank/DDBJ databases">
        <title>Uncovering the hologenomic basis of an extraordinary plant invasion.</title>
        <authorList>
            <person name="Bieker V.C."/>
            <person name="Martin M.D."/>
            <person name="Gilbert T."/>
            <person name="Hodgins K."/>
            <person name="Battlay P."/>
            <person name="Petersen B."/>
            <person name="Wilson J."/>
        </authorList>
    </citation>
    <scope>NUCLEOTIDE SEQUENCE</scope>
    <source>
        <strain evidence="1">AA19_3_7</strain>
        <tissue evidence="1">Leaf</tissue>
    </source>
</reference>
<dbReference type="AlphaFoldDB" id="A0AAD5D6B6"/>
<dbReference type="EMBL" id="JAMZMK010005593">
    <property type="protein sequence ID" value="KAI7752856.1"/>
    <property type="molecule type" value="Genomic_DNA"/>
</dbReference>
<evidence type="ECO:0000313" key="1">
    <source>
        <dbReference type="EMBL" id="KAI7752856.1"/>
    </source>
</evidence>
<name>A0AAD5D6B6_AMBAR</name>
<proteinExistence type="predicted"/>
<protein>
    <submittedName>
        <fullName evidence="1">Uncharacterized protein</fullName>
    </submittedName>
</protein>
<evidence type="ECO:0000313" key="2">
    <source>
        <dbReference type="Proteomes" id="UP001206925"/>
    </source>
</evidence>
<organism evidence="1 2">
    <name type="scientific">Ambrosia artemisiifolia</name>
    <name type="common">Common ragweed</name>
    <dbReference type="NCBI Taxonomy" id="4212"/>
    <lineage>
        <taxon>Eukaryota</taxon>
        <taxon>Viridiplantae</taxon>
        <taxon>Streptophyta</taxon>
        <taxon>Embryophyta</taxon>
        <taxon>Tracheophyta</taxon>
        <taxon>Spermatophyta</taxon>
        <taxon>Magnoliopsida</taxon>
        <taxon>eudicotyledons</taxon>
        <taxon>Gunneridae</taxon>
        <taxon>Pentapetalae</taxon>
        <taxon>asterids</taxon>
        <taxon>campanulids</taxon>
        <taxon>Asterales</taxon>
        <taxon>Asteraceae</taxon>
        <taxon>Asteroideae</taxon>
        <taxon>Heliantheae alliance</taxon>
        <taxon>Heliantheae</taxon>
        <taxon>Ambrosia</taxon>
    </lineage>
</organism>